<comment type="caution">
    <text evidence="4">The sequence shown here is derived from an EMBL/GenBank/DDBJ whole genome shotgun (WGS) entry which is preliminary data.</text>
</comment>
<keyword evidence="2" id="KW-0472">Membrane</keyword>
<feature type="transmembrane region" description="Helical" evidence="2">
    <location>
        <begin position="170"/>
        <end position="193"/>
    </location>
</feature>
<evidence type="ECO:0000256" key="2">
    <source>
        <dbReference type="SAM" id="Phobius"/>
    </source>
</evidence>
<evidence type="ECO:0000313" key="4">
    <source>
        <dbReference type="EMBL" id="PPQ66135.1"/>
    </source>
</evidence>
<evidence type="ECO:0000313" key="5">
    <source>
        <dbReference type="Proteomes" id="UP000284842"/>
    </source>
</evidence>
<keyword evidence="5" id="KW-1185">Reference proteome</keyword>
<protein>
    <recommendedName>
        <fullName evidence="3">DUF6535 domain-containing protein</fullName>
    </recommendedName>
</protein>
<dbReference type="Proteomes" id="UP000284842">
    <property type="component" value="Unassembled WGS sequence"/>
</dbReference>
<dbReference type="InterPro" id="IPR045338">
    <property type="entry name" value="DUF6535"/>
</dbReference>
<feature type="compositionally biased region" description="Polar residues" evidence="1">
    <location>
        <begin position="744"/>
        <end position="754"/>
    </location>
</feature>
<keyword evidence="2" id="KW-1133">Transmembrane helix</keyword>
<proteinExistence type="predicted"/>
<dbReference type="OrthoDB" id="3221808at2759"/>
<accession>A0A409VIR9</accession>
<feature type="compositionally biased region" description="Basic and acidic residues" evidence="1">
    <location>
        <begin position="13"/>
        <end position="27"/>
    </location>
</feature>
<keyword evidence="2" id="KW-0812">Transmembrane</keyword>
<organism evidence="4 5">
    <name type="scientific">Panaeolus cyanescens</name>
    <dbReference type="NCBI Taxonomy" id="181874"/>
    <lineage>
        <taxon>Eukaryota</taxon>
        <taxon>Fungi</taxon>
        <taxon>Dikarya</taxon>
        <taxon>Basidiomycota</taxon>
        <taxon>Agaricomycotina</taxon>
        <taxon>Agaricomycetes</taxon>
        <taxon>Agaricomycetidae</taxon>
        <taxon>Agaricales</taxon>
        <taxon>Agaricineae</taxon>
        <taxon>Galeropsidaceae</taxon>
        <taxon>Panaeolus</taxon>
    </lineage>
</organism>
<feature type="region of interest" description="Disordered" evidence="1">
    <location>
        <begin position="1"/>
        <end position="51"/>
    </location>
</feature>
<feature type="transmembrane region" description="Helical" evidence="2">
    <location>
        <begin position="226"/>
        <end position="249"/>
    </location>
</feature>
<dbReference type="EMBL" id="NHTK01006050">
    <property type="protein sequence ID" value="PPQ66135.1"/>
    <property type="molecule type" value="Genomic_DNA"/>
</dbReference>
<evidence type="ECO:0000259" key="3">
    <source>
        <dbReference type="Pfam" id="PF20153"/>
    </source>
</evidence>
<feature type="region of interest" description="Disordered" evidence="1">
    <location>
        <begin position="659"/>
        <end position="682"/>
    </location>
</feature>
<sequence>MASRKAPASGRKYNAEQHKPKKPQDHPPRRKTQNGPAEDGQCQFDGEDYPTWLGYDPQKPGNPFKHPFPPIDGDPWEEAMHMIQKEDDALCDAWNAEIQNLLIFSGLFSAVVTAFAVETQKLLQDDPEVATVLLLAELGTHFLPNSTVTDKIADPFRSSPSDRQSFRINCFIFSSLIISLGTALVGIIVLQWIRSYRKPERSYDREGISLREARHQAFDKWGVPAIIAYLPVALGGSFIVFLVGLVDFLQTMNNVLAIVIGSFVLGIVVFLLVTTFLPAFHIIFFPSHPIPLCAYQSAQSMLCCRLLTKFSSIREWTELISEIHKERSTEQIRDRWLKNSLVAIFRRFNSAQSFRLAYHCFQSIPKNVSKNIDLRWKIVSEVLGDSTDLCKVGQGILKSIESSLPAVACTEVLSLLLLLWNRRLDPQYTGHRSELYFRCIQTFSRLKDSGENNPYTALINLWWQRSDTALSLTDGSRHWRSYLTTFLTTLQSDPSFAEEKRPLAFSLFWRLLAARIHDSTDESESLIVVQDCLRIITRWLLKIQNLPDKEYDAIESNQVLRHCLQNMIDYNVFTHTPLMVKLIEQQPSPFLQFLDVFLDPNHKRLKQGWQDAIESALADSWDEFIKECNLDQKYWTLARKNVSSARHSRFSESASSLAAALRSVSPEPQHGQDDSYEAEHDSEEIGLLARMKEDTRLEEVLTQSPPNTPRPMPVPIPFPVASHSTPRRHTDHGSIPDIQMDLFSESTYPTLSDNRPSRSASSPSSHTWER</sequence>
<feature type="region of interest" description="Disordered" evidence="1">
    <location>
        <begin position="700"/>
        <end position="770"/>
    </location>
</feature>
<dbReference type="InParanoid" id="A0A409VIR9"/>
<feature type="compositionally biased region" description="Low complexity" evidence="1">
    <location>
        <begin position="757"/>
        <end position="770"/>
    </location>
</feature>
<feature type="transmembrane region" description="Helical" evidence="2">
    <location>
        <begin position="256"/>
        <end position="284"/>
    </location>
</feature>
<gene>
    <name evidence="4" type="ORF">CVT24_000222</name>
</gene>
<name>A0A409VIR9_9AGAR</name>
<feature type="compositionally biased region" description="Basic and acidic residues" evidence="1">
    <location>
        <begin position="670"/>
        <end position="679"/>
    </location>
</feature>
<evidence type="ECO:0000256" key="1">
    <source>
        <dbReference type="SAM" id="MobiDB-lite"/>
    </source>
</evidence>
<reference evidence="4 5" key="1">
    <citation type="journal article" date="2018" name="Evol. Lett.">
        <title>Horizontal gene cluster transfer increased hallucinogenic mushroom diversity.</title>
        <authorList>
            <person name="Reynolds H.T."/>
            <person name="Vijayakumar V."/>
            <person name="Gluck-Thaler E."/>
            <person name="Korotkin H.B."/>
            <person name="Matheny P.B."/>
            <person name="Slot J.C."/>
        </authorList>
    </citation>
    <scope>NUCLEOTIDE SEQUENCE [LARGE SCALE GENOMIC DNA]</scope>
    <source>
        <strain evidence="4 5">2629</strain>
    </source>
</reference>
<feature type="domain" description="DUF6535" evidence="3">
    <location>
        <begin position="76"/>
        <end position="250"/>
    </location>
</feature>
<dbReference type="Pfam" id="PF20153">
    <property type="entry name" value="DUF6535"/>
    <property type="match status" value="1"/>
</dbReference>
<feature type="compositionally biased region" description="Pro residues" evidence="1">
    <location>
        <begin position="706"/>
        <end position="718"/>
    </location>
</feature>
<dbReference type="AlphaFoldDB" id="A0A409VIR9"/>